<feature type="transmembrane region" description="Helical" evidence="5">
    <location>
        <begin position="105"/>
        <end position="129"/>
    </location>
</feature>
<reference evidence="6" key="1">
    <citation type="submission" date="2017-11" db="EMBL/GenBank/DDBJ databases">
        <title>Complete Sequences of the Mitochondrial DNA of the Gracilaria textorii.</title>
        <authorList>
            <person name="Liu T."/>
            <person name="Cui L."/>
            <person name="Li Y."/>
        </authorList>
    </citation>
    <scope>NUCLEOTIDE SEQUENCE</scope>
</reference>
<feature type="transmembrane region" description="Helical" evidence="5">
    <location>
        <begin position="194"/>
        <end position="211"/>
    </location>
</feature>
<keyword evidence="2 5" id="KW-0812">Transmembrane</keyword>
<dbReference type="Pfam" id="PF00902">
    <property type="entry name" value="TatC"/>
    <property type="match status" value="1"/>
</dbReference>
<dbReference type="GeneID" id="36948999"/>
<geneLocation type="mitochondrion" evidence="6"/>
<evidence type="ECO:0000256" key="2">
    <source>
        <dbReference type="ARBA" id="ARBA00022692"/>
    </source>
</evidence>
<keyword evidence="4 5" id="KW-0472">Membrane</keyword>
<accession>A0A2S1PUV1</accession>
<keyword evidence="6" id="KW-0496">Mitochondrion</keyword>
<evidence type="ECO:0000256" key="1">
    <source>
        <dbReference type="ARBA" id="ARBA00004141"/>
    </source>
</evidence>
<dbReference type="InterPro" id="IPR002033">
    <property type="entry name" value="TatC"/>
</dbReference>
<name>A0A2S1PUV1_9FLOR</name>
<feature type="transmembrane region" description="Helical" evidence="5">
    <location>
        <begin position="217"/>
        <end position="238"/>
    </location>
</feature>
<organism evidence="6">
    <name type="scientific">Gracilaria textorii</name>
    <dbReference type="NCBI Taxonomy" id="172949"/>
    <lineage>
        <taxon>Eukaryota</taxon>
        <taxon>Rhodophyta</taxon>
        <taxon>Florideophyceae</taxon>
        <taxon>Rhodymeniophycidae</taxon>
        <taxon>Gracilariales</taxon>
        <taxon>Gracilariaceae</taxon>
        <taxon>Gracilaria</taxon>
    </lineage>
</organism>
<dbReference type="EMBL" id="MG592729">
    <property type="protein sequence ID" value="AWH62611.1"/>
    <property type="molecule type" value="Genomic_DNA"/>
</dbReference>
<evidence type="ECO:0000256" key="3">
    <source>
        <dbReference type="ARBA" id="ARBA00022989"/>
    </source>
</evidence>
<gene>
    <name evidence="6" type="primary">secY</name>
    <name evidence="6" type="ORF">GrtexCDS024</name>
</gene>
<feature type="transmembrane region" description="Helical" evidence="5">
    <location>
        <begin position="163"/>
        <end position="182"/>
    </location>
</feature>
<proteinExistence type="predicted"/>
<evidence type="ECO:0000256" key="4">
    <source>
        <dbReference type="ARBA" id="ARBA00023136"/>
    </source>
</evidence>
<feature type="transmembrane region" description="Helical" evidence="5">
    <location>
        <begin position="65"/>
        <end position="84"/>
    </location>
</feature>
<dbReference type="RefSeq" id="YP_009490458.1">
    <property type="nucleotide sequence ID" value="NC_037892.1"/>
</dbReference>
<protein>
    <submittedName>
        <fullName evidence="6">SecY</fullName>
    </submittedName>
</protein>
<evidence type="ECO:0000256" key="5">
    <source>
        <dbReference type="SAM" id="Phobius"/>
    </source>
</evidence>
<dbReference type="AlphaFoldDB" id="A0A2S1PUV1"/>
<sequence length="251" mass="30957">MYSKLIYFYSLELIFRLIYVFISFLLCLFVASINIYYLILFEVYPFVIYELKKFIVTNVMDLFDVLWLLVISKSFFFVFPYWIFQLFKFNSSSWYLYQIRFFRRSFYFSFLIILIYLFFVHFGLLPFVLSALTKWEINNTNLFDIFVEFRVISYIKWVLTFRYFLGTLNFFALLLALHLWFLVKLNRIYFFIKYYRKPFIFGILFMLFLLIPSDNFLQIFCVGFVFLTFELVFLFVCYKLCNIKVLKICLH</sequence>
<keyword evidence="3 5" id="KW-1133">Transmembrane helix</keyword>
<dbReference type="GO" id="GO:0016020">
    <property type="term" value="C:membrane"/>
    <property type="evidence" value="ECO:0007669"/>
    <property type="project" value="UniProtKB-SubCell"/>
</dbReference>
<feature type="transmembrane region" description="Helical" evidence="5">
    <location>
        <begin position="13"/>
        <end position="39"/>
    </location>
</feature>
<comment type="subcellular location">
    <subcellularLocation>
        <location evidence="1">Membrane</location>
        <topology evidence="1">Multi-pass membrane protein</topology>
    </subcellularLocation>
</comment>
<evidence type="ECO:0000313" key="6">
    <source>
        <dbReference type="EMBL" id="AWH62611.1"/>
    </source>
</evidence>